<feature type="transmembrane region" description="Helical" evidence="7">
    <location>
        <begin position="243"/>
        <end position="260"/>
    </location>
</feature>
<evidence type="ECO:0000259" key="8">
    <source>
        <dbReference type="Pfam" id="PF01551"/>
    </source>
</evidence>
<keyword evidence="3" id="KW-1003">Cell membrane</keyword>
<keyword evidence="10" id="KW-1185">Reference proteome</keyword>
<feature type="transmembrane region" description="Helical" evidence="7">
    <location>
        <begin position="68"/>
        <end position="86"/>
    </location>
</feature>
<evidence type="ECO:0000256" key="2">
    <source>
        <dbReference type="ARBA" id="ARBA00005914"/>
    </source>
</evidence>
<dbReference type="PANTHER" id="PTHR10464:SF4">
    <property type="entry name" value="UREA TRANSPORTER"/>
    <property type="match status" value="1"/>
</dbReference>
<accession>A0A9X1VDK7</accession>
<comment type="subcellular location">
    <subcellularLocation>
        <location evidence="1">Cell membrane</location>
        <topology evidence="1">Multi-pass membrane protein</topology>
    </subcellularLocation>
</comment>
<evidence type="ECO:0000313" key="9">
    <source>
        <dbReference type="EMBL" id="MCI1186643.1"/>
    </source>
</evidence>
<reference evidence="9" key="1">
    <citation type="submission" date="2022-03" db="EMBL/GenBank/DDBJ databases">
        <title>Bacterial whole genome sequence for Hymenobacter sp. DH14.</title>
        <authorList>
            <person name="Le V."/>
        </authorList>
    </citation>
    <scope>NUCLEOTIDE SEQUENCE</scope>
    <source>
        <strain evidence="9">DH14</strain>
    </source>
</reference>
<dbReference type="InterPro" id="IPR029020">
    <property type="entry name" value="Ammonium/urea_transptr"/>
</dbReference>
<comment type="caution">
    <text evidence="9">The sequence shown here is derived from an EMBL/GenBank/DDBJ whole genome shotgun (WGS) entry which is preliminary data.</text>
</comment>
<feature type="transmembrane region" description="Helical" evidence="7">
    <location>
        <begin position="92"/>
        <end position="114"/>
    </location>
</feature>
<feature type="transmembrane region" description="Helical" evidence="7">
    <location>
        <begin position="183"/>
        <end position="207"/>
    </location>
</feature>
<name>A0A9X1VDK7_9BACT</name>
<dbReference type="Proteomes" id="UP001139193">
    <property type="component" value="Unassembled WGS sequence"/>
</dbReference>
<dbReference type="Gene3D" id="1.10.3430.10">
    <property type="entry name" value="Ammonium transporter AmtB like domains"/>
    <property type="match status" value="1"/>
</dbReference>
<evidence type="ECO:0000313" key="10">
    <source>
        <dbReference type="Proteomes" id="UP001139193"/>
    </source>
</evidence>
<feature type="transmembrane region" description="Helical" evidence="7">
    <location>
        <begin position="40"/>
        <end position="56"/>
    </location>
</feature>
<dbReference type="CDD" id="cd12797">
    <property type="entry name" value="M23_peptidase"/>
    <property type="match status" value="1"/>
</dbReference>
<dbReference type="GO" id="GO:0005886">
    <property type="term" value="C:plasma membrane"/>
    <property type="evidence" value="ECO:0007669"/>
    <property type="project" value="UniProtKB-SubCell"/>
</dbReference>
<protein>
    <submittedName>
        <fullName evidence="9">Urea transporter</fullName>
    </submittedName>
</protein>
<dbReference type="SUPFAM" id="SSF51261">
    <property type="entry name" value="Duplicated hybrid motif"/>
    <property type="match status" value="1"/>
</dbReference>
<evidence type="ECO:0000256" key="5">
    <source>
        <dbReference type="ARBA" id="ARBA00022989"/>
    </source>
</evidence>
<feature type="transmembrane region" description="Helical" evidence="7">
    <location>
        <begin position="121"/>
        <end position="143"/>
    </location>
</feature>
<dbReference type="InterPro" id="IPR004937">
    <property type="entry name" value="Urea_transporter"/>
</dbReference>
<dbReference type="InterPro" id="IPR011055">
    <property type="entry name" value="Dup_hybrid_motif"/>
</dbReference>
<dbReference type="RefSeq" id="WP_241934912.1">
    <property type="nucleotide sequence ID" value="NZ_JALBGC010000001.1"/>
</dbReference>
<feature type="transmembrane region" description="Helical" evidence="7">
    <location>
        <begin position="12"/>
        <end position="34"/>
    </location>
</feature>
<keyword evidence="4 7" id="KW-0812">Transmembrane</keyword>
<dbReference type="InterPro" id="IPR016047">
    <property type="entry name" value="M23ase_b-sheet_dom"/>
</dbReference>
<dbReference type="Pfam" id="PF03253">
    <property type="entry name" value="UT"/>
    <property type="match status" value="1"/>
</dbReference>
<feature type="transmembrane region" description="Helical" evidence="7">
    <location>
        <begin position="212"/>
        <end position="231"/>
    </location>
</feature>
<dbReference type="PANTHER" id="PTHR10464">
    <property type="entry name" value="UREA TRANSPORTER"/>
    <property type="match status" value="1"/>
</dbReference>
<dbReference type="EMBL" id="JALBGC010000001">
    <property type="protein sequence ID" value="MCI1186643.1"/>
    <property type="molecule type" value="Genomic_DNA"/>
</dbReference>
<comment type="similarity">
    <text evidence="2">Belongs to the urea transporter family.</text>
</comment>
<feature type="transmembrane region" description="Helical" evidence="7">
    <location>
        <begin position="293"/>
        <end position="312"/>
    </location>
</feature>
<proteinExistence type="inferred from homology"/>
<gene>
    <name evidence="9" type="ORF">MON38_04380</name>
</gene>
<dbReference type="Pfam" id="PF01551">
    <property type="entry name" value="Peptidase_M23"/>
    <property type="match status" value="1"/>
</dbReference>
<organism evidence="9 10">
    <name type="scientific">Hymenobacter cyanobacteriorum</name>
    <dbReference type="NCBI Taxonomy" id="2926463"/>
    <lineage>
        <taxon>Bacteria</taxon>
        <taxon>Pseudomonadati</taxon>
        <taxon>Bacteroidota</taxon>
        <taxon>Cytophagia</taxon>
        <taxon>Cytophagales</taxon>
        <taxon>Hymenobacteraceae</taxon>
        <taxon>Hymenobacter</taxon>
    </lineage>
</organism>
<evidence type="ECO:0000256" key="1">
    <source>
        <dbReference type="ARBA" id="ARBA00004651"/>
    </source>
</evidence>
<dbReference type="Gene3D" id="2.70.70.10">
    <property type="entry name" value="Glucose Permease (Domain IIA)"/>
    <property type="match status" value="1"/>
</dbReference>
<evidence type="ECO:0000256" key="6">
    <source>
        <dbReference type="ARBA" id="ARBA00023136"/>
    </source>
</evidence>
<dbReference type="AlphaFoldDB" id="A0A9X1VDK7"/>
<keyword evidence="6 7" id="KW-0472">Membrane</keyword>
<sequence length="828" mass="88377">MPTFFVSFFRPLLRTYAMLFFSQHLGFAGVLLLVSFAHPTAGVAGLAAAALAVAGARLGGFNREWTDAGAYSFNALLMGLALATFYPPGWALAGLVVVGAGVALLLSVALGGWLGGRGLPALSLPFVATTWLLMLGGAPLLHLPAGETSVYWLNDAYALGGPRLVAAARWVGDWPWPPLLATYLRALGSVLFQDSAAAGLLVALGLLWHSRIAFTLSVLAFATAVGLAWLNGTVPGSFSEYNLGANYIIAAIAVGSVFVIPSGTSYGWALASVPVTVLALAALTAALDKLGLPALSLPYCTTALLFLYVLLLRQRAGGGLVLTPIQRYSPERNLYAYATDRVRLAHQGAVALTLPFLGTWTCTQGYADGGPTHLGDWGAALDFAIADADGRTYQGLGLSLSDYYAYNKPVLAPADGVVEEVIQHLEDNAIGEVNLTQNWGNTVVLRHAPGLFTQLSHLRAHSVPVKVGDHVRRGDIVGTCGSSGRSPEPHLHFQVQATPYVGSRTLAYPLAYFVAEGRKDASNVLNGLFNALEAPSYSLEDDSYVSDAPSYASDASSYVSDAPSYVSDAPSYASDTPSYVSDTPSYISKTPSYVSDASSYVSKTSAKTSGPSFMQPSLAQLKHFTVPVAGETVRPPAFSRTLSQALRLPPGYALEVRSAAAPEGPSQRWEVFTDAYNLRYLRCQATSAVLYFGGDESVFYCTAFYGDESSWLYAFYLAAYRVPLALLPGQTTHDELPLSIVRQPALAWAQDVLAPFYRFVRPTFALAEAAAPTAGRTVVLRSRVAVAWFGRERETQAAELTFRDGMLAGLRVRRQGQEVSLHFSQPNA</sequence>
<evidence type="ECO:0000256" key="4">
    <source>
        <dbReference type="ARBA" id="ARBA00022692"/>
    </source>
</evidence>
<feature type="domain" description="M23ase beta-sheet core" evidence="8">
    <location>
        <begin position="405"/>
        <end position="496"/>
    </location>
</feature>
<evidence type="ECO:0000256" key="3">
    <source>
        <dbReference type="ARBA" id="ARBA00022475"/>
    </source>
</evidence>
<dbReference type="GO" id="GO:0015204">
    <property type="term" value="F:urea transmembrane transporter activity"/>
    <property type="evidence" value="ECO:0007669"/>
    <property type="project" value="InterPro"/>
</dbReference>
<evidence type="ECO:0000256" key="7">
    <source>
        <dbReference type="SAM" id="Phobius"/>
    </source>
</evidence>
<keyword evidence="5 7" id="KW-1133">Transmembrane helix</keyword>